<evidence type="ECO:0000313" key="3">
    <source>
        <dbReference type="Proteomes" id="UP001454036"/>
    </source>
</evidence>
<reference evidence="2 3" key="1">
    <citation type="submission" date="2024-01" db="EMBL/GenBank/DDBJ databases">
        <title>The complete chloroplast genome sequence of Lithospermum erythrorhizon: insights into the phylogenetic relationship among Boraginaceae species and the maternal lineages of purple gromwells.</title>
        <authorList>
            <person name="Okada T."/>
            <person name="Watanabe K."/>
        </authorList>
    </citation>
    <scope>NUCLEOTIDE SEQUENCE [LARGE SCALE GENOMIC DNA]</scope>
</reference>
<dbReference type="InterPro" id="IPR012442">
    <property type="entry name" value="DUF1645_plant"/>
</dbReference>
<sequence>MQNEDDEWISPSFNSYAQNKSAEIAARVSSEDNLSRISENDEDDFEFSLVLKIESQHQHIPMPFMKLSLKRNKWQSDSMSSYSYDKRSSAFELTQKHEKELDTIKVPWRLDSTQSVSELTQNHENDSDTMKVPLRKLFTEDEEAPSSSSSSEVDEMEAIPPGTYCVWKPKVVEASHSTCKKSKSNGFGSKRWKLRDLLRRSNSEGKDSFVFLTKNRKSTETTTTTTTAEKSVEPPPDRRRTFMRGDETPKRKSYLPYRQDLVGFFTTVNTLGRNFSPR</sequence>
<keyword evidence="3" id="KW-1185">Reference proteome</keyword>
<dbReference type="PANTHER" id="PTHR33095:SF127">
    <property type="entry name" value="OS05G0578100 PROTEIN"/>
    <property type="match status" value="1"/>
</dbReference>
<organism evidence="2 3">
    <name type="scientific">Lithospermum erythrorhizon</name>
    <name type="common">Purple gromwell</name>
    <name type="synonym">Lithospermum officinale var. erythrorhizon</name>
    <dbReference type="NCBI Taxonomy" id="34254"/>
    <lineage>
        <taxon>Eukaryota</taxon>
        <taxon>Viridiplantae</taxon>
        <taxon>Streptophyta</taxon>
        <taxon>Embryophyta</taxon>
        <taxon>Tracheophyta</taxon>
        <taxon>Spermatophyta</taxon>
        <taxon>Magnoliopsida</taxon>
        <taxon>eudicotyledons</taxon>
        <taxon>Gunneridae</taxon>
        <taxon>Pentapetalae</taxon>
        <taxon>asterids</taxon>
        <taxon>lamiids</taxon>
        <taxon>Boraginales</taxon>
        <taxon>Boraginaceae</taxon>
        <taxon>Boraginoideae</taxon>
        <taxon>Lithospermeae</taxon>
        <taxon>Lithospermum</taxon>
    </lineage>
</organism>
<evidence type="ECO:0008006" key="4">
    <source>
        <dbReference type="Google" id="ProtNLM"/>
    </source>
</evidence>
<feature type="compositionally biased region" description="Basic and acidic residues" evidence="1">
    <location>
        <begin position="230"/>
        <end position="250"/>
    </location>
</feature>
<evidence type="ECO:0000313" key="2">
    <source>
        <dbReference type="EMBL" id="GAA0161396.1"/>
    </source>
</evidence>
<dbReference type="AlphaFoldDB" id="A0AAV3QDU5"/>
<comment type="caution">
    <text evidence="2">The sequence shown here is derived from an EMBL/GenBank/DDBJ whole genome shotgun (WGS) entry which is preliminary data.</text>
</comment>
<evidence type="ECO:0000256" key="1">
    <source>
        <dbReference type="SAM" id="MobiDB-lite"/>
    </source>
</evidence>
<gene>
    <name evidence="2" type="ORF">LIER_17724</name>
</gene>
<feature type="region of interest" description="Disordered" evidence="1">
    <location>
        <begin position="218"/>
        <end position="250"/>
    </location>
</feature>
<dbReference type="Pfam" id="PF07816">
    <property type="entry name" value="DUF1645"/>
    <property type="match status" value="1"/>
</dbReference>
<dbReference type="PANTHER" id="PTHR33095">
    <property type="entry name" value="OS07G0619500 PROTEIN"/>
    <property type="match status" value="1"/>
</dbReference>
<proteinExistence type="predicted"/>
<dbReference type="EMBL" id="BAABME010004161">
    <property type="protein sequence ID" value="GAA0161396.1"/>
    <property type="molecule type" value="Genomic_DNA"/>
</dbReference>
<dbReference type="Proteomes" id="UP001454036">
    <property type="component" value="Unassembled WGS sequence"/>
</dbReference>
<name>A0AAV3QDU5_LITER</name>
<protein>
    <recommendedName>
        <fullName evidence="4">DUF1645 family protein</fullName>
    </recommendedName>
</protein>
<accession>A0AAV3QDU5</accession>